<feature type="compositionally biased region" description="Polar residues" evidence="5">
    <location>
        <begin position="106"/>
        <end position="119"/>
    </location>
</feature>
<sequence length="272" mass="30733">MITRLLLLILLVFDFVAGIEVQQPGRLRDPAQDIAITIHPEEVRRSPDTIESDKPFGPCTLETDDKDLAPSLSALKRESIQSSQRHHLAIQIPVHGEDSDGDKPPTSHSPSETKASSSLGDGEHGSVNRRKEECTICLVEFDSKLDQPSAWYCSHRFHHHCIEKWIWTERHKLGITCPTCRTILRYPNGDRVEAPEDPPPGMQASPERSVVDDLMEDEYSNRSCWNPVAKIWKFPVSSHYGFQLGPTLTAFAIVLFLALISNHFAPRTKHYH</sequence>
<name>A0A0L0VKK1_9BASI</name>
<dbReference type="PROSITE" id="PS50089">
    <property type="entry name" value="ZF_RING_2"/>
    <property type="match status" value="1"/>
</dbReference>
<dbReference type="Proteomes" id="UP000054564">
    <property type="component" value="Unassembled WGS sequence"/>
</dbReference>
<dbReference type="STRING" id="1165861.A0A0L0VKK1"/>
<evidence type="ECO:0000256" key="2">
    <source>
        <dbReference type="ARBA" id="ARBA00022771"/>
    </source>
</evidence>
<keyword evidence="2 4" id="KW-0863">Zinc-finger</keyword>
<keyword evidence="1" id="KW-0479">Metal-binding</keyword>
<keyword evidence="3" id="KW-0862">Zinc</keyword>
<reference evidence="10" key="1">
    <citation type="submission" date="2014-03" db="EMBL/GenBank/DDBJ databases">
        <title>The Genome Sequence of Puccinia striiformis f. sp. tritici PST-78.</title>
        <authorList>
            <consortium name="The Broad Institute Genome Sequencing Platform"/>
            <person name="Cuomo C."/>
            <person name="Hulbert S."/>
            <person name="Chen X."/>
            <person name="Walker B."/>
            <person name="Young S.K."/>
            <person name="Zeng Q."/>
            <person name="Gargeya S."/>
            <person name="Fitzgerald M."/>
            <person name="Haas B."/>
            <person name="Abouelleil A."/>
            <person name="Alvarado L."/>
            <person name="Arachchi H.M."/>
            <person name="Berlin A.M."/>
            <person name="Chapman S.B."/>
            <person name="Goldberg J."/>
            <person name="Griggs A."/>
            <person name="Gujja S."/>
            <person name="Hansen M."/>
            <person name="Howarth C."/>
            <person name="Imamovic A."/>
            <person name="Larimer J."/>
            <person name="McCowan C."/>
            <person name="Montmayeur A."/>
            <person name="Murphy C."/>
            <person name="Neiman D."/>
            <person name="Pearson M."/>
            <person name="Priest M."/>
            <person name="Roberts A."/>
            <person name="Saif S."/>
            <person name="Shea T."/>
            <person name="Sisk P."/>
            <person name="Sykes S."/>
            <person name="Wortman J."/>
            <person name="Nusbaum C."/>
            <person name="Birren B."/>
        </authorList>
    </citation>
    <scope>NUCLEOTIDE SEQUENCE [LARGE SCALE GENOMIC DNA]</scope>
    <source>
        <strain evidence="10">race PST-78</strain>
    </source>
</reference>
<dbReference type="Pfam" id="PF13639">
    <property type="entry name" value="zf-RING_2"/>
    <property type="match status" value="1"/>
</dbReference>
<feature type="compositionally biased region" description="Basic and acidic residues" evidence="5">
    <location>
        <begin position="95"/>
        <end position="105"/>
    </location>
</feature>
<evidence type="ECO:0000256" key="4">
    <source>
        <dbReference type="PROSITE-ProRule" id="PRU00175"/>
    </source>
</evidence>
<dbReference type="SUPFAM" id="SSF57850">
    <property type="entry name" value="RING/U-box"/>
    <property type="match status" value="1"/>
</dbReference>
<organism evidence="9 10">
    <name type="scientific">Puccinia striiformis f. sp. tritici PST-78</name>
    <dbReference type="NCBI Taxonomy" id="1165861"/>
    <lineage>
        <taxon>Eukaryota</taxon>
        <taxon>Fungi</taxon>
        <taxon>Dikarya</taxon>
        <taxon>Basidiomycota</taxon>
        <taxon>Pucciniomycotina</taxon>
        <taxon>Pucciniomycetes</taxon>
        <taxon>Pucciniales</taxon>
        <taxon>Pucciniaceae</taxon>
        <taxon>Puccinia</taxon>
    </lineage>
</organism>
<feature type="domain" description="RING-type" evidence="8">
    <location>
        <begin position="134"/>
        <end position="181"/>
    </location>
</feature>
<dbReference type="Gene3D" id="3.30.40.10">
    <property type="entry name" value="Zinc/RING finger domain, C3HC4 (zinc finger)"/>
    <property type="match status" value="1"/>
</dbReference>
<dbReference type="PANTHER" id="PTHR45969">
    <property type="entry name" value="RING ZINC FINGER PROTEIN-RELATED"/>
    <property type="match status" value="1"/>
</dbReference>
<evidence type="ECO:0000256" key="6">
    <source>
        <dbReference type="SAM" id="Phobius"/>
    </source>
</evidence>
<feature type="chain" id="PRO_5005550289" description="RING-type domain-containing protein" evidence="7">
    <location>
        <begin position="19"/>
        <end position="272"/>
    </location>
</feature>
<evidence type="ECO:0000256" key="1">
    <source>
        <dbReference type="ARBA" id="ARBA00022723"/>
    </source>
</evidence>
<keyword evidence="7" id="KW-0732">Signal</keyword>
<dbReference type="EMBL" id="AJIL01000045">
    <property type="protein sequence ID" value="KNE99504.1"/>
    <property type="molecule type" value="Genomic_DNA"/>
</dbReference>
<dbReference type="InterPro" id="IPR013083">
    <property type="entry name" value="Znf_RING/FYVE/PHD"/>
</dbReference>
<dbReference type="PANTHER" id="PTHR45969:SF69">
    <property type="entry name" value="FINGER DOMAIN PROTEIN, PUTATIVE (AFU_ORTHOLOGUE AFUA_3G12190)-RELATED"/>
    <property type="match status" value="1"/>
</dbReference>
<feature type="transmembrane region" description="Helical" evidence="6">
    <location>
        <begin position="240"/>
        <end position="260"/>
    </location>
</feature>
<accession>A0A0L0VKK1</accession>
<evidence type="ECO:0000313" key="9">
    <source>
        <dbReference type="EMBL" id="KNE99504.1"/>
    </source>
</evidence>
<dbReference type="GO" id="GO:0016567">
    <property type="term" value="P:protein ubiquitination"/>
    <property type="evidence" value="ECO:0007669"/>
    <property type="project" value="TreeGrafter"/>
</dbReference>
<gene>
    <name evidence="9" type="ORF">PSTG_07220</name>
</gene>
<dbReference type="GO" id="GO:0008270">
    <property type="term" value="F:zinc ion binding"/>
    <property type="evidence" value="ECO:0007669"/>
    <property type="project" value="UniProtKB-KW"/>
</dbReference>
<evidence type="ECO:0000256" key="7">
    <source>
        <dbReference type="SAM" id="SignalP"/>
    </source>
</evidence>
<keyword evidence="6" id="KW-1133">Transmembrane helix</keyword>
<evidence type="ECO:0000256" key="3">
    <source>
        <dbReference type="ARBA" id="ARBA00022833"/>
    </source>
</evidence>
<evidence type="ECO:0000259" key="8">
    <source>
        <dbReference type="PROSITE" id="PS50089"/>
    </source>
</evidence>
<dbReference type="GO" id="GO:0061630">
    <property type="term" value="F:ubiquitin protein ligase activity"/>
    <property type="evidence" value="ECO:0007669"/>
    <property type="project" value="TreeGrafter"/>
</dbReference>
<feature type="signal peptide" evidence="7">
    <location>
        <begin position="1"/>
        <end position="18"/>
    </location>
</feature>
<protein>
    <recommendedName>
        <fullName evidence="8">RING-type domain-containing protein</fullName>
    </recommendedName>
</protein>
<keyword evidence="6" id="KW-0812">Transmembrane</keyword>
<keyword evidence="10" id="KW-1185">Reference proteome</keyword>
<dbReference type="AlphaFoldDB" id="A0A0L0VKK1"/>
<feature type="region of interest" description="Disordered" evidence="5">
    <location>
        <begin position="95"/>
        <end position="127"/>
    </location>
</feature>
<keyword evidence="6" id="KW-0472">Membrane</keyword>
<evidence type="ECO:0000256" key="5">
    <source>
        <dbReference type="SAM" id="MobiDB-lite"/>
    </source>
</evidence>
<comment type="caution">
    <text evidence="9">The sequence shown here is derived from an EMBL/GenBank/DDBJ whole genome shotgun (WGS) entry which is preliminary data.</text>
</comment>
<proteinExistence type="predicted"/>
<evidence type="ECO:0000313" key="10">
    <source>
        <dbReference type="Proteomes" id="UP000054564"/>
    </source>
</evidence>
<dbReference type="InterPro" id="IPR001841">
    <property type="entry name" value="Znf_RING"/>
</dbReference>